<comment type="caution">
    <text evidence="6">The sequence shown here is derived from an EMBL/GenBank/DDBJ whole genome shotgun (WGS) entry which is preliminary data.</text>
</comment>
<dbReference type="Gene3D" id="1.10.357.10">
    <property type="entry name" value="Tetracycline Repressor, domain 2"/>
    <property type="match status" value="1"/>
</dbReference>
<dbReference type="Gene3D" id="1.10.10.60">
    <property type="entry name" value="Homeodomain-like"/>
    <property type="match status" value="1"/>
</dbReference>
<dbReference type="RefSeq" id="WP_209667832.1">
    <property type="nucleotide sequence ID" value="NZ_JAGGMS010000001.1"/>
</dbReference>
<dbReference type="PANTHER" id="PTHR30055:SF238">
    <property type="entry name" value="MYCOFACTOCIN BIOSYNTHESIS TRANSCRIPTIONAL REGULATOR MFTR-RELATED"/>
    <property type="match status" value="1"/>
</dbReference>
<dbReference type="PANTHER" id="PTHR30055">
    <property type="entry name" value="HTH-TYPE TRANSCRIPTIONAL REGULATOR RUTR"/>
    <property type="match status" value="1"/>
</dbReference>
<dbReference type="InterPro" id="IPR041347">
    <property type="entry name" value="MftR_C"/>
</dbReference>
<accession>A0ABS4PZL6</accession>
<evidence type="ECO:0000313" key="6">
    <source>
        <dbReference type="EMBL" id="MBP2184875.1"/>
    </source>
</evidence>
<evidence type="ECO:0000259" key="5">
    <source>
        <dbReference type="PROSITE" id="PS50977"/>
    </source>
</evidence>
<evidence type="ECO:0000256" key="1">
    <source>
        <dbReference type="ARBA" id="ARBA00023015"/>
    </source>
</evidence>
<sequence length="198" mass="21372">MSHSEPDGLAARKRRATSTRIAASAARLAGRHGVASTTVEQIAADAEVARATFFRYYSTKESAIAEGVTGPWLVLVTEALARRPEHLSAKAALVAAFDELAGHFSDHRDEIWELARLTRSSPALHAWTTQTYQRYEDAIARLLAPRFPASAEPDPRPRLLAVLAMGAVRICLDDWVATGGSLPALLSRAFASITVEPG</sequence>
<keyword evidence="7" id="KW-1185">Reference proteome</keyword>
<gene>
    <name evidence="6" type="ORF">JOM49_006401</name>
</gene>
<name>A0ABS4PZL6_9PSEU</name>
<keyword evidence="1" id="KW-0805">Transcription regulation</keyword>
<evidence type="ECO:0000256" key="2">
    <source>
        <dbReference type="ARBA" id="ARBA00023125"/>
    </source>
</evidence>
<evidence type="ECO:0000313" key="7">
    <source>
        <dbReference type="Proteomes" id="UP000741013"/>
    </source>
</evidence>
<keyword evidence="2 4" id="KW-0238">DNA-binding</keyword>
<protein>
    <submittedName>
        <fullName evidence="6">AcrR family transcriptional regulator</fullName>
    </submittedName>
</protein>
<evidence type="ECO:0000256" key="3">
    <source>
        <dbReference type="ARBA" id="ARBA00023163"/>
    </source>
</evidence>
<dbReference type="InterPro" id="IPR009057">
    <property type="entry name" value="Homeodomain-like_sf"/>
</dbReference>
<dbReference type="Pfam" id="PF17754">
    <property type="entry name" value="TetR_C_14"/>
    <property type="match status" value="1"/>
</dbReference>
<keyword evidence="3" id="KW-0804">Transcription</keyword>
<reference evidence="6 7" key="1">
    <citation type="submission" date="2021-03" db="EMBL/GenBank/DDBJ databases">
        <title>Sequencing the genomes of 1000 actinobacteria strains.</title>
        <authorList>
            <person name="Klenk H.-P."/>
        </authorList>
    </citation>
    <scope>NUCLEOTIDE SEQUENCE [LARGE SCALE GENOMIC DNA]</scope>
    <source>
        <strain evidence="6 7">DSM 45510</strain>
    </source>
</reference>
<feature type="DNA-binding region" description="H-T-H motif" evidence="4">
    <location>
        <begin position="38"/>
        <end position="57"/>
    </location>
</feature>
<evidence type="ECO:0000256" key="4">
    <source>
        <dbReference type="PROSITE-ProRule" id="PRU00335"/>
    </source>
</evidence>
<dbReference type="Pfam" id="PF00440">
    <property type="entry name" value="TetR_N"/>
    <property type="match status" value="1"/>
</dbReference>
<dbReference type="EMBL" id="JAGGMS010000001">
    <property type="protein sequence ID" value="MBP2184875.1"/>
    <property type="molecule type" value="Genomic_DNA"/>
</dbReference>
<proteinExistence type="predicted"/>
<dbReference type="SUPFAM" id="SSF46689">
    <property type="entry name" value="Homeodomain-like"/>
    <property type="match status" value="1"/>
</dbReference>
<dbReference type="Proteomes" id="UP000741013">
    <property type="component" value="Unassembled WGS sequence"/>
</dbReference>
<dbReference type="PROSITE" id="PS50977">
    <property type="entry name" value="HTH_TETR_2"/>
    <property type="match status" value="1"/>
</dbReference>
<dbReference type="InterPro" id="IPR050109">
    <property type="entry name" value="HTH-type_TetR-like_transc_reg"/>
</dbReference>
<feature type="domain" description="HTH tetR-type" evidence="5">
    <location>
        <begin position="15"/>
        <end position="75"/>
    </location>
</feature>
<dbReference type="InterPro" id="IPR001647">
    <property type="entry name" value="HTH_TetR"/>
</dbReference>
<organism evidence="6 7">
    <name type="scientific">Amycolatopsis magusensis</name>
    <dbReference type="NCBI Taxonomy" id="882444"/>
    <lineage>
        <taxon>Bacteria</taxon>
        <taxon>Bacillati</taxon>
        <taxon>Actinomycetota</taxon>
        <taxon>Actinomycetes</taxon>
        <taxon>Pseudonocardiales</taxon>
        <taxon>Pseudonocardiaceae</taxon>
        <taxon>Amycolatopsis</taxon>
    </lineage>
</organism>